<name>A0A1G6ZQE2_9BURK</name>
<evidence type="ECO:0000313" key="2">
    <source>
        <dbReference type="EMBL" id="SDE04603.1"/>
    </source>
</evidence>
<dbReference type="AlphaFoldDB" id="A0A1G6ZQE2"/>
<feature type="signal peptide" evidence="1">
    <location>
        <begin position="1"/>
        <end position="22"/>
    </location>
</feature>
<proteinExistence type="predicted"/>
<dbReference type="STRING" id="187868.SAMN05192589_111165"/>
<accession>A0A1G6ZQE2</accession>
<protein>
    <submittedName>
        <fullName evidence="2">Uncharacterized protein</fullName>
    </submittedName>
</protein>
<dbReference type="RefSeq" id="WP_092744932.1">
    <property type="nucleotide sequence ID" value="NZ_FMZC01000011.1"/>
</dbReference>
<reference evidence="2 3" key="1">
    <citation type="submission" date="2016-10" db="EMBL/GenBank/DDBJ databases">
        <authorList>
            <person name="de Groot N.N."/>
        </authorList>
    </citation>
    <scope>NUCLEOTIDE SEQUENCE [LARGE SCALE GENOMIC DNA]</scope>
    <source>
        <strain evidence="2 3">DSM 16619</strain>
    </source>
</reference>
<sequence length="156" mass="16833">MALKTPAIAALCIAAHLCPSHAQQPQPHAAARKPSSIAAVASVEITRATAQSAAGETAPCTGTRPLAEHDVRRFLAHARPIDRRAYLHDHFLTGDCYTEARVRFKDGRMATLGIANDAGTALLTPVLRGKEQEHGRTLRCEECIGLLDLPDRELPK</sequence>
<evidence type="ECO:0000313" key="3">
    <source>
        <dbReference type="Proteomes" id="UP000198781"/>
    </source>
</evidence>
<gene>
    <name evidence="2" type="ORF">SAMN05192589_111165</name>
</gene>
<keyword evidence="1" id="KW-0732">Signal</keyword>
<evidence type="ECO:0000256" key="1">
    <source>
        <dbReference type="SAM" id="SignalP"/>
    </source>
</evidence>
<feature type="chain" id="PRO_5011654899" evidence="1">
    <location>
        <begin position="23"/>
        <end position="156"/>
    </location>
</feature>
<dbReference type="EMBL" id="FMZC01000011">
    <property type="protein sequence ID" value="SDE04603.1"/>
    <property type="molecule type" value="Genomic_DNA"/>
</dbReference>
<dbReference type="OrthoDB" id="8812249at2"/>
<organism evidence="2 3">
    <name type="scientific">Paracidovorax valerianellae</name>
    <dbReference type="NCBI Taxonomy" id="187868"/>
    <lineage>
        <taxon>Bacteria</taxon>
        <taxon>Pseudomonadati</taxon>
        <taxon>Pseudomonadota</taxon>
        <taxon>Betaproteobacteria</taxon>
        <taxon>Burkholderiales</taxon>
        <taxon>Comamonadaceae</taxon>
        <taxon>Paracidovorax</taxon>
    </lineage>
</organism>
<dbReference type="Proteomes" id="UP000198781">
    <property type="component" value="Unassembled WGS sequence"/>
</dbReference>
<keyword evidence="3" id="KW-1185">Reference proteome</keyword>